<sequence>MNPNLRIQRYLIAIESIGTRFAGAQQQPDCLTVVGALEGQLEVQLTKLTIRCNMFHVIMKYMVLGETAGNSLS</sequence>
<evidence type="ECO:0000313" key="1">
    <source>
        <dbReference type="EMBL" id="VFQ96284.1"/>
    </source>
</evidence>
<keyword evidence="2" id="KW-1185">Reference proteome</keyword>
<protein>
    <submittedName>
        <fullName evidence="1">Uncharacterized protein</fullName>
    </submittedName>
</protein>
<dbReference type="Proteomes" id="UP000595140">
    <property type="component" value="Unassembled WGS sequence"/>
</dbReference>
<proteinExistence type="predicted"/>
<evidence type="ECO:0000313" key="2">
    <source>
        <dbReference type="Proteomes" id="UP000595140"/>
    </source>
</evidence>
<dbReference type="EMBL" id="OOIL02005938">
    <property type="protein sequence ID" value="VFQ96284.1"/>
    <property type="molecule type" value="Genomic_DNA"/>
</dbReference>
<name>A0A484N8V2_9ASTE</name>
<dbReference type="OrthoDB" id="271910at2759"/>
<accession>A0A484N8V2</accession>
<gene>
    <name evidence="1" type="ORF">CCAM_LOCUS38060</name>
</gene>
<reference evidence="1 2" key="1">
    <citation type="submission" date="2018-04" db="EMBL/GenBank/DDBJ databases">
        <authorList>
            <person name="Vogel A."/>
        </authorList>
    </citation>
    <scope>NUCLEOTIDE SEQUENCE [LARGE SCALE GENOMIC DNA]</scope>
</reference>
<organism evidence="1 2">
    <name type="scientific">Cuscuta campestris</name>
    <dbReference type="NCBI Taxonomy" id="132261"/>
    <lineage>
        <taxon>Eukaryota</taxon>
        <taxon>Viridiplantae</taxon>
        <taxon>Streptophyta</taxon>
        <taxon>Embryophyta</taxon>
        <taxon>Tracheophyta</taxon>
        <taxon>Spermatophyta</taxon>
        <taxon>Magnoliopsida</taxon>
        <taxon>eudicotyledons</taxon>
        <taxon>Gunneridae</taxon>
        <taxon>Pentapetalae</taxon>
        <taxon>asterids</taxon>
        <taxon>lamiids</taxon>
        <taxon>Solanales</taxon>
        <taxon>Convolvulaceae</taxon>
        <taxon>Cuscuteae</taxon>
        <taxon>Cuscuta</taxon>
        <taxon>Cuscuta subgen. Grammica</taxon>
        <taxon>Cuscuta sect. Cleistogrammica</taxon>
    </lineage>
</organism>
<dbReference type="AlphaFoldDB" id="A0A484N8V2"/>